<accession>A0A1M4SDT8</accession>
<gene>
    <name evidence="4" type="ORF">SAMN02745225_00231</name>
</gene>
<dbReference type="InterPro" id="IPR004147">
    <property type="entry name" value="ABC1_dom"/>
</dbReference>
<dbReference type="Gene3D" id="1.10.510.10">
    <property type="entry name" value="Transferase(Phosphotransferase) domain 1"/>
    <property type="match status" value="1"/>
</dbReference>
<dbReference type="Proteomes" id="UP000184295">
    <property type="component" value="Unassembled WGS sequence"/>
</dbReference>
<evidence type="ECO:0000259" key="3">
    <source>
        <dbReference type="Pfam" id="PF03109"/>
    </source>
</evidence>
<dbReference type="EMBL" id="FQUL01000002">
    <property type="protein sequence ID" value="SHE30393.1"/>
    <property type="molecule type" value="Genomic_DNA"/>
</dbReference>
<organism evidence="4 5">
    <name type="scientific">Ferrithrix thermotolerans DSM 19514</name>
    <dbReference type="NCBI Taxonomy" id="1121881"/>
    <lineage>
        <taxon>Bacteria</taxon>
        <taxon>Bacillati</taxon>
        <taxon>Actinomycetota</taxon>
        <taxon>Acidimicrobiia</taxon>
        <taxon>Acidimicrobiales</taxon>
        <taxon>Acidimicrobiaceae</taxon>
        <taxon>Ferrithrix</taxon>
    </lineage>
</organism>
<evidence type="ECO:0000256" key="2">
    <source>
        <dbReference type="SAM" id="MobiDB-lite"/>
    </source>
</evidence>
<reference evidence="5" key="1">
    <citation type="submission" date="2016-11" db="EMBL/GenBank/DDBJ databases">
        <authorList>
            <person name="Varghese N."/>
            <person name="Submissions S."/>
        </authorList>
    </citation>
    <scope>NUCLEOTIDE SEQUENCE [LARGE SCALE GENOMIC DNA]</scope>
    <source>
        <strain evidence="5">DSM 19514</strain>
    </source>
</reference>
<keyword evidence="4" id="KW-0830">Ubiquinone</keyword>
<evidence type="ECO:0000256" key="1">
    <source>
        <dbReference type="ARBA" id="ARBA00009670"/>
    </source>
</evidence>
<evidence type="ECO:0000313" key="4">
    <source>
        <dbReference type="EMBL" id="SHE30393.1"/>
    </source>
</evidence>
<sequence>MLANQESIDEDMREDLTPSKDYSYASFTPKGPWNLDLDKIEWLPMTSSLRARSKASVPRLIRHRSLPPTQRVLGTGFRLGSALLLWKFIDKQKGQSNSRKGISRRLRNSFEALGPTYIKLGQIISAGEGIFPDELVQEFKQLRDHVTPQDFATVRTTIESEFQADLEDIFSKFEETPIAAASIAQVHLATLRSGEDVVVKVQRSNVADLVRKDLAAMSWIAPQLVGRIPIAALANPPAFVELFAETIVEELDFRLEAANMLDIAEILAETDQRSIVVPRPHPRLVTKKVLVMERLSGYNWDDVNSMTDAGIDTQKVVRAALISFLEGAILHGVFHGDLHGGNLLVQSDGKVALLDFGMTGRLEESKRVAFLKLMFGGTTNDIKMQVAALRDLGALPRDTNIDEVIKDLALDQPAKDPTQMSPDELMAEIRDITKALLGYGAKLPKELILFVKNMLFLNASIAFLAPDIDIFQEIMYLVTYFTSKYGTVITEEIGVDVTSMPIDLDGVKGSLGLDGSVEQITYRELQERRELIRKRMEEHSRSRKVAASKRSPLGTLKSRLNRP</sequence>
<protein>
    <submittedName>
        <fullName evidence="4">Predicted unusual protein kinase regulating ubiquinone biosynthesis, AarF/ABC1/UbiB family</fullName>
    </submittedName>
</protein>
<dbReference type="PANTHER" id="PTHR10566">
    <property type="entry name" value="CHAPERONE-ACTIVITY OF BC1 COMPLEX CABC1 -RELATED"/>
    <property type="match status" value="1"/>
</dbReference>
<dbReference type="CDD" id="cd05121">
    <property type="entry name" value="ABC1_ADCK3-like"/>
    <property type="match status" value="1"/>
</dbReference>
<dbReference type="Pfam" id="PF03109">
    <property type="entry name" value="ABC1"/>
    <property type="match status" value="1"/>
</dbReference>
<dbReference type="STRING" id="1121881.SAMN02745225_00231"/>
<dbReference type="InterPro" id="IPR050154">
    <property type="entry name" value="UbiB_kinase"/>
</dbReference>
<keyword evidence="4" id="KW-0808">Transferase</keyword>
<keyword evidence="5" id="KW-1185">Reference proteome</keyword>
<feature type="region of interest" description="Disordered" evidence="2">
    <location>
        <begin position="536"/>
        <end position="563"/>
    </location>
</feature>
<dbReference type="RefSeq" id="WP_072787916.1">
    <property type="nucleotide sequence ID" value="NZ_FQUL01000002.1"/>
</dbReference>
<dbReference type="AlphaFoldDB" id="A0A1M4SDT8"/>
<proteinExistence type="inferred from homology"/>
<dbReference type="SUPFAM" id="SSF56112">
    <property type="entry name" value="Protein kinase-like (PK-like)"/>
    <property type="match status" value="1"/>
</dbReference>
<comment type="similarity">
    <text evidence="1">Belongs to the protein kinase superfamily. ADCK protein kinase family.</text>
</comment>
<dbReference type="GO" id="GO:0016301">
    <property type="term" value="F:kinase activity"/>
    <property type="evidence" value="ECO:0007669"/>
    <property type="project" value="UniProtKB-KW"/>
</dbReference>
<name>A0A1M4SDT8_9ACTN</name>
<evidence type="ECO:0000313" key="5">
    <source>
        <dbReference type="Proteomes" id="UP000184295"/>
    </source>
</evidence>
<feature type="domain" description="ABC1 atypical kinase-like" evidence="3">
    <location>
        <begin position="141"/>
        <end position="383"/>
    </location>
</feature>
<dbReference type="InterPro" id="IPR011009">
    <property type="entry name" value="Kinase-like_dom_sf"/>
</dbReference>
<keyword evidence="4" id="KW-0418">Kinase</keyword>
<dbReference type="PANTHER" id="PTHR10566:SF113">
    <property type="entry name" value="PROTEIN ACTIVITY OF BC1 COMPLEX KINASE 7, CHLOROPLASTIC"/>
    <property type="match status" value="1"/>
</dbReference>